<dbReference type="InterPro" id="IPR037238">
    <property type="entry name" value="YbiA-like_sf"/>
</dbReference>
<dbReference type="HOGENOM" id="CLU_084247_1_0_10"/>
<evidence type="ECO:0000313" key="5">
    <source>
        <dbReference type="Proteomes" id="UP000011058"/>
    </source>
</evidence>
<name>I0K4W9_9BACT</name>
<dbReference type="KEGG" id="fae:FAES_1162"/>
<dbReference type="CDD" id="cd15457">
    <property type="entry name" value="NADAR"/>
    <property type="match status" value="1"/>
</dbReference>
<comment type="catalytic activity">
    <reaction evidence="2">
        <text>2,5-diamino-6-hydroxy-4-(5-phosphoribosylamino)-pyrimidine + H2O = 2,5,6-triamino-4-hydroxypyrimidine + D-ribose 5-phosphate</text>
        <dbReference type="Rhea" id="RHEA:23436"/>
        <dbReference type="ChEBI" id="CHEBI:15377"/>
        <dbReference type="ChEBI" id="CHEBI:58614"/>
        <dbReference type="ChEBI" id="CHEBI:78346"/>
        <dbReference type="ChEBI" id="CHEBI:137796"/>
    </reaction>
</comment>
<dbReference type="OrthoDB" id="67297at2"/>
<evidence type="ECO:0000256" key="1">
    <source>
        <dbReference type="ARBA" id="ARBA00000022"/>
    </source>
</evidence>
<dbReference type="RefSeq" id="WP_015330272.1">
    <property type="nucleotide sequence ID" value="NC_020054.1"/>
</dbReference>
<dbReference type="AlphaFoldDB" id="I0K4W9"/>
<dbReference type="EMBL" id="HE796683">
    <property type="protein sequence ID" value="CCG99172.1"/>
    <property type="molecule type" value="Genomic_DNA"/>
</dbReference>
<reference evidence="4 5" key="1">
    <citation type="journal article" date="2012" name="J. Bacteriol.">
        <title>Genome Sequence of Fibrella aestuarina BUZ 2T, a Filamentous Marine Bacterium.</title>
        <authorList>
            <person name="Filippini M."/>
            <person name="Qi W."/>
            <person name="Blom J."/>
            <person name="Goesmann A."/>
            <person name="Smits T.H."/>
            <person name="Bagheri H.C."/>
        </authorList>
    </citation>
    <scope>NUCLEOTIDE SEQUENCE [LARGE SCALE GENOMIC DNA]</scope>
    <source>
        <strain evidence="5">BUZ 2T</strain>
    </source>
</reference>
<dbReference type="SUPFAM" id="SSF143990">
    <property type="entry name" value="YbiA-like"/>
    <property type="match status" value="1"/>
</dbReference>
<evidence type="ECO:0000313" key="4">
    <source>
        <dbReference type="EMBL" id="CCG99172.1"/>
    </source>
</evidence>
<organism evidence="4 5">
    <name type="scientific">Fibrella aestuarina BUZ 2</name>
    <dbReference type="NCBI Taxonomy" id="1166018"/>
    <lineage>
        <taxon>Bacteria</taxon>
        <taxon>Pseudomonadati</taxon>
        <taxon>Bacteroidota</taxon>
        <taxon>Cytophagia</taxon>
        <taxon>Cytophagales</taxon>
        <taxon>Spirosomataceae</taxon>
        <taxon>Fibrella</taxon>
    </lineage>
</organism>
<dbReference type="NCBIfam" id="TIGR02464">
    <property type="entry name" value="ribofla_fusion"/>
    <property type="match status" value="1"/>
</dbReference>
<sequence length="183" mass="21061">MLYTIDSLVADFQRKKKLKFLFFWGHQPAKNGELTASCFSQWWASPFEVEGIRYATAEHWMMAQKAALFNDNDAFQRVIAAKSPGEAKQIGRQVRGFNDTIWNGRRYDLVMQGNKHKFSQHETLKTFLLNTNDRVLVEASPVDRIWGIGLAASDERVTNPGQWQGLNLLGFALMDVRDQLRHE</sequence>
<feature type="domain" description="NADAR" evidence="3">
    <location>
        <begin position="22"/>
        <end position="181"/>
    </location>
</feature>
<keyword evidence="5" id="KW-1185">Reference proteome</keyword>
<evidence type="ECO:0000256" key="2">
    <source>
        <dbReference type="ARBA" id="ARBA00000751"/>
    </source>
</evidence>
<dbReference type="Proteomes" id="UP000011058">
    <property type="component" value="Chromosome"/>
</dbReference>
<dbReference type="Gene3D" id="1.10.357.40">
    <property type="entry name" value="YbiA-like"/>
    <property type="match status" value="1"/>
</dbReference>
<accession>I0K4W9</accession>
<gene>
    <name evidence="4" type="ORF">FAES_1162</name>
</gene>
<protein>
    <recommendedName>
        <fullName evidence="3">NADAR domain-containing protein</fullName>
    </recommendedName>
</protein>
<evidence type="ECO:0000259" key="3">
    <source>
        <dbReference type="Pfam" id="PF08719"/>
    </source>
</evidence>
<dbReference type="STRING" id="1166018.FAES_1162"/>
<dbReference type="InterPro" id="IPR012816">
    <property type="entry name" value="NADAR"/>
</dbReference>
<proteinExistence type="predicted"/>
<dbReference type="eggNOG" id="COG3236">
    <property type="taxonomic scope" value="Bacteria"/>
</dbReference>
<dbReference type="PATRIC" id="fig|1166018.3.peg.2884"/>
<dbReference type="Pfam" id="PF08719">
    <property type="entry name" value="NADAR"/>
    <property type="match status" value="1"/>
</dbReference>
<comment type="catalytic activity">
    <reaction evidence="1">
        <text>5-amino-6-(5-phospho-D-ribosylamino)uracil + H2O = 5,6-diaminouracil + D-ribose 5-phosphate</text>
        <dbReference type="Rhea" id="RHEA:55020"/>
        <dbReference type="ChEBI" id="CHEBI:15377"/>
        <dbReference type="ChEBI" id="CHEBI:46252"/>
        <dbReference type="ChEBI" id="CHEBI:58453"/>
        <dbReference type="ChEBI" id="CHEBI:78346"/>
    </reaction>
</comment>